<organism evidence="1 2">
    <name type="scientific">Filimonas lacunae</name>
    <dbReference type="NCBI Taxonomy" id="477680"/>
    <lineage>
        <taxon>Bacteria</taxon>
        <taxon>Pseudomonadati</taxon>
        <taxon>Bacteroidota</taxon>
        <taxon>Chitinophagia</taxon>
        <taxon>Chitinophagales</taxon>
        <taxon>Chitinophagaceae</taxon>
        <taxon>Filimonas</taxon>
    </lineage>
</organism>
<reference evidence="2" key="1">
    <citation type="submission" date="2017-01" db="EMBL/GenBank/DDBJ databases">
        <authorList>
            <person name="Varghese N."/>
            <person name="Submissions S."/>
        </authorList>
    </citation>
    <scope>NUCLEOTIDE SEQUENCE [LARGE SCALE GENOMIC DNA]</scope>
    <source>
        <strain evidence="2">DSM 21054</strain>
    </source>
</reference>
<dbReference type="KEGG" id="fln:FLA_2387"/>
<protein>
    <submittedName>
        <fullName evidence="1">Uncharacterized protein</fullName>
    </submittedName>
</protein>
<proteinExistence type="predicted"/>
<sequence length="439" mass="49882">MNMKNLLLAVSMMIAGKAVVAQKLDEPNKLLLLSKYEDAKKEIDKTFTDPKASENPEALLLKSKIYAELYLDSALRAKYPDAGDQTYDALKKYIAKDATLKSLKENNGMRAVSIIYSTKFNEGRKYFTESKWEDALNSFVIAEDMGDFISKNGLGNNKQNIDTFTVVYAGYAAQNAKNTEKAMHYYTKFAAEKIGGKDFVEIYRYILNVELDTKNATEFGKYLALAKQLYPNESTLWNAYEMEFMTKNAGLSQMLAKYKEADPSGKLTSKDYVTYAEYFANVPKEELSKLDSAEQFNVKSLASEAFGKAFNGEQNGVYAFNSGVLLYQQFNTMEDAFLALRGEGAALKAKRDTVQKQQTALADKSIEWMEKAYNILKAKTDRERVETSCLSKSVDFLANLYQWKRDKARGKNVQDYDKFDAKYKQYDSEHGMYTTPKQQ</sequence>
<keyword evidence="2" id="KW-1185">Reference proteome</keyword>
<evidence type="ECO:0000313" key="2">
    <source>
        <dbReference type="Proteomes" id="UP000186917"/>
    </source>
</evidence>
<evidence type="ECO:0000313" key="1">
    <source>
        <dbReference type="EMBL" id="SIT26668.1"/>
    </source>
</evidence>
<dbReference type="AlphaFoldDB" id="A0A173MG14"/>
<accession>A0A173MG14</accession>
<name>A0A173MG14_9BACT</name>
<gene>
    <name evidence="1" type="ORF">SAMN05421788_10728</name>
</gene>
<dbReference type="STRING" id="477680.SAMN05421788_10728"/>
<dbReference type="EMBL" id="FTOR01000007">
    <property type="protein sequence ID" value="SIT26668.1"/>
    <property type="molecule type" value="Genomic_DNA"/>
</dbReference>
<dbReference type="Proteomes" id="UP000186917">
    <property type="component" value="Unassembled WGS sequence"/>
</dbReference>